<dbReference type="Gene3D" id="2.30.30.100">
    <property type="match status" value="1"/>
</dbReference>
<dbReference type="InterPro" id="IPR001163">
    <property type="entry name" value="Sm_dom_euk/arc"/>
</dbReference>
<evidence type="ECO:0000256" key="9">
    <source>
        <dbReference type="ARBA" id="ARBA00023274"/>
    </source>
</evidence>
<dbReference type="FunFam" id="2.30.30.100:FF:000003">
    <property type="entry name" value="U6 snRNA-associated Sm-like protein LSm5"/>
    <property type="match status" value="1"/>
</dbReference>
<gene>
    <name evidence="10" type="primary">LSM5</name>
    <name evidence="12" type="ORF">FVE85_7750</name>
</gene>
<dbReference type="SUPFAM" id="SSF50182">
    <property type="entry name" value="Sm-like ribonucleoproteins"/>
    <property type="match status" value="1"/>
</dbReference>
<dbReference type="OrthoDB" id="429711at2759"/>
<accession>A0A5J4YIW5</accession>
<dbReference type="GO" id="GO:0000398">
    <property type="term" value="P:mRNA splicing, via spliceosome"/>
    <property type="evidence" value="ECO:0007669"/>
    <property type="project" value="TreeGrafter"/>
</dbReference>
<keyword evidence="5 10" id="KW-0694">RNA-binding</keyword>
<dbReference type="PANTHER" id="PTHR20971:SF0">
    <property type="entry name" value="U6 SNRNA-ASSOCIATED SM-LIKE PROTEIN LSM5"/>
    <property type="match status" value="1"/>
</dbReference>
<dbReference type="EMBL" id="VRMN01000014">
    <property type="protein sequence ID" value="KAA8491329.1"/>
    <property type="molecule type" value="Genomic_DNA"/>
</dbReference>
<keyword evidence="6" id="KW-0007">Acetylation</keyword>
<feature type="domain" description="Sm" evidence="11">
    <location>
        <begin position="19"/>
        <end position="94"/>
    </location>
</feature>
<evidence type="ECO:0000256" key="10">
    <source>
        <dbReference type="RuleBase" id="RU365055"/>
    </source>
</evidence>
<evidence type="ECO:0000256" key="6">
    <source>
        <dbReference type="ARBA" id="ARBA00022990"/>
    </source>
</evidence>
<dbReference type="GO" id="GO:0005681">
    <property type="term" value="C:spliceosomal complex"/>
    <property type="evidence" value="ECO:0007669"/>
    <property type="project" value="UniProtKB-KW"/>
</dbReference>
<keyword evidence="8 10" id="KW-0539">Nucleus</keyword>
<evidence type="ECO:0000256" key="1">
    <source>
        <dbReference type="ARBA" id="ARBA00004123"/>
    </source>
</evidence>
<dbReference type="InterPro" id="IPR010920">
    <property type="entry name" value="LSM_dom_sf"/>
</dbReference>
<dbReference type="InterPro" id="IPR047575">
    <property type="entry name" value="Sm"/>
</dbReference>
<name>A0A5J4YIW5_PORPP</name>
<dbReference type="GO" id="GO:0003723">
    <property type="term" value="F:RNA binding"/>
    <property type="evidence" value="ECO:0007669"/>
    <property type="project" value="UniProtKB-KW"/>
</dbReference>
<dbReference type="InterPro" id="IPR033871">
    <property type="entry name" value="LSm5"/>
</dbReference>
<dbReference type="CDD" id="cd01732">
    <property type="entry name" value="LSm5"/>
    <property type="match status" value="1"/>
</dbReference>
<keyword evidence="4 10" id="KW-0747">Spliceosome</keyword>
<dbReference type="AlphaFoldDB" id="A0A5J4YIW5"/>
<dbReference type="Pfam" id="PF01423">
    <property type="entry name" value="LSM"/>
    <property type="match status" value="1"/>
</dbReference>
<dbReference type="GO" id="GO:1990726">
    <property type="term" value="C:Lsm1-7-Pat1 complex"/>
    <property type="evidence" value="ECO:0007669"/>
    <property type="project" value="TreeGrafter"/>
</dbReference>
<dbReference type="OMA" id="YETTPQG"/>
<comment type="subunit">
    <text evidence="10">LSm subunits form a heteromer with a doughnut shape.</text>
</comment>
<keyword evidence="3 10" id="KW-0507">mRNA processing</keyword>
<organism evidence="12 13">
    <name type="scientific">Porphyridium purpureum</name>
    <name type="common">Red alga</name>
    <name type="synonym">Porphyridium cruentum</name>
    <dbReference type="NCBI Taxonomy" id="35688"/>
    <lineage>
        <taxon>Eukaryota</taxon>
        <taxon>Rhodophyta</taxon>
        <taxon>Bangiophyceae</taxon>
        <taxon>Porphyridiales</taxon>
        <taxon>Porphyridiaceae</taxon>
        <taxon>Porphyridium</taxon>
    </lineage>
</organism>
<evidence type="ECO:0000256" key="5">
    <source>
        <dbReference type="ARBA" id="ARBA00022884"/>
    </source>
</evidence>
<dbReference type="SMART" id="SM00651">
    <property type="entry name" value="Sm"/>
    <property type="match status" value="1"/>
</dbReference>
<evidence type="ECO:0000256" key="3">
    <source>
        <dbReference type="ARBA" id="ARBA00022664"/>
    </source>
</evidence>
<dbReference type="PANTHER" id="PTHR20971">
    <property type="entry name" value="U6 SNRNA-ASSOCIATED PROTEIN"/>
    <property type="match status" value="1"/>
</dbReference>
<protein>
    <recommendedName>
        <fullName evidence="10">U6 snRNA-associated Sm-like protein LSm5</fullName>
    </recommendedName>
</protein>
<reference evidence="13" key="1">
    <citation type="journal article" date="2019" name="Nat. Commun.">
        <title>Expansion of phycobilisome linker gene families in mesophilic red algae.</title>
        <authorList>
            <person name="Lee J."/>
            <person name="Kim D."/>
            <person name="Bhattacharya D."/>
            <person name="Yoon H.S."/>
        </authorList>
    </citation>
    <scope>NUCLEOTIDE SEQUENCE [LARGE SCALE GENOMIC DNA]</scope>
    <source>
        <strain evidence="13">CCMP 1328</strain>
    </source>
</reference>
<evidence type="ECO:0000256" key="8">
    <source>
        <dbReference type="ARBA" id="ARBA00023242"/>
    </source>
</evidence>
<dbReference type="Proteomes" id="UP000324585">
    <property type="component" value="Unassembled WGS sequence"/>
</dbReference>
<dbReference type="GO" id="GO:0046540">
    <property type="term" value="C:U4/U6 x U5 tri-snRNP complex"/>
    <property type="evidence" value="ECO:0007669"/>
    <property type="project" value="TreeGrafter"/>
</dbReference>
<evidence type="ECO:0000259" key="11">
    <source>
        <dbReference type="PROSITE" id="PS52002"/>
    </source>
</evidence>
<evidence type="ECO:0000256" key="4">
    <source>
        <dbReference type="ARBA" id="ARBA00022728"/>
    </source>
</evidence>
<evidence type="ECO:0000313" key="13">
    <source>
        <dbReference type="Proteomes" id="UP000324585"/>
    </source>
</evidence>
<comment type="caution">
    <text evidence="12">The sequence shown here is derived from an EMBL/GenBank/DDBJ whole genome shotgun (WGS) entry which is preliminary data.</text>
</comment>
<dbReference type="GO" id="GO:0005688">
    <property type="term" value="C:U6 snRNP"/>
    <property type="evidence" value="ECO:0007669"/>
    <property type="project" value="TreeGrafter"/>
</dbReference>
<comment type="similarity">
    <text evidence="2 10">Belongs to the snRNP Sm proteins family.</text>
</comment>
<keyword evidence="13" id="KW-1185">Reference proteome</keyword>
<comment type="subcellular location">
    <subcellularLocation>
        <location evidence="1 10">Nucleus</location>
    </subcellularLocation>
</comment>
<sequence>MALSEPARDASAVGAGPILPLEMIDRCIGSRIWIVMRGEREFVGTLRGFDDFVNVVLEDVTEYEETSDGLQVRKLDQIMLNGIHICMMVPGSEGPDHSIPS</sequence>
<evidence type="ECO:0000256" key="2">
    <source>
        <dbReference type="ARBA" id="ARBA00006850"/>
    </source>
</evidence>
<evidence type="ECO:0000256" key="7">
    <source>
        <dbReference type="ARBA" id="ARBA00023187"/>
    </source>
</evidence>
<proteinExistence type="inferred from homology"/>
<evidence type="ECO:0000313" key="12">
    <source>
        <dbReference type="EMBL" id="KAA8491329.1"/>
    </source>
</evidence>
<keyword evidence="7 10" id="KW-0508">mRNA splicing</keyword>
<comment type="function">
    <text evidence="10">Plays a role in U6 snRNP assembly and function. Binds to the 3' end of U6 snRNA.</text>
</comment>
<keyword evidence="9 10" id="KW-0687">Ribonucleoprotein</keyword>
<dbReference type="PROSITE" id="PS52002">
    <property type="entry name" value="SM"/>
    <property type="match status" value="1"/>
</dbReference>